<name>A0ACB8HQT0_CITSI</name>
<comment type="caution">
    <text evidence="1">The sequence shown here is derived from an EMBL/GenBank/DDBJ whole genome shotgun (WGS) entry which is preliminary data.</text>
</comment>
<gene>
    <name evidence="1" type="ORF">KPL71_025274</name>
</gene>
<accession>A0ACB8HQT0</accession>
<reference evidence="2" key="1">
    <citation type="journal article" date="2023" name="Hortic. Res.">
        <title>A chromosome-level phased genome enabling allele-level studies in sweet orange: a case study on citrus Huanglongbing tolerance.</title>
        <authorList>
            <person name="Wu B."/>
            <person name="Yu Q."/>
            <person name="Deng Z."/>
            <person name="Duan Y."/>
            <person name="Luo F."/>
            <person name="Gmitter F. Jr."/>
        </authorList>
    </citation>
    <scope>NUCLEOTIDE SEQUENCE [LARGE SCALE GENOMIC DNA]</scope>
    <source>
        <strain evidence="2">cv. Valencia</strain>
    </source>
</reference>
<evidence type="ECO:0000313" key="2">
    <source>
        <dbReference type="Proteomes" id="UP000829398"/>
    </source>
</evidence>
<proteinExistence type="predicted"/>
<dbReference type="Proteomes" id="UP000829398">
    <property type="component" value="Chromosome 9"/>
</dbReference>
<keyword evidence="2" id="KW-1185">Reference proteome</keyword>
<dbReference type="EMBL" id="CM039178">
    <property type="protein sequence ID" value="KAH9677119.1"/>
    <property type="molecule type" value="Genomic_DNA"/>
</dbReference>
<evidence type="ECO:0000313" key="1">
    <source>
        <dbReference type="EMBL" id="KAH9677119.1"/>
    </source>
</evidence>
<sequence>MANSEVLKTIQEQFESQTLSLHQTLQQYMATVDSRLDDLRSQIHGSSTTSGRARHQPDPISHFPEVNSGGTEISPVLRSMKMEVPKFDGFDPNGWVFRIEEFFDFHGTSEPLRLRIVSFHMEGRAAAWYQWMKMNSLLTTWKEFLQNLKHRFGASLYDDPQGNLSKLTQTTTVAEFQTAFEDLMNRVTGISEPLLISFFITGLKPDIRRELLFARPSSLMEAFALARAYEARAEEAKQGQRFVPKWNHTSLHPHTHSSSPKFPPHPYQLTSTQPVHSTSVAYTPTPPQTNPSLSKPNPLPPLLPTPNLPIRRLTPAELRDKREKGLCYNCDKKYSANHRCRSKFLLLMGTDDVEPDFCEELLSSDSVEEVVTGDISSLNALAGQINPRSLRLVGEVRSQSFQVLIDSGSTHNFIKPALAERLGLPIQPTANFRVYIGNGDFLVCKYFCPQVALTMQGMVFTVDLFVLPIEGPDVVLGIQWLQLLGRVYHDYSALSMDFCWNGAPVTLRGDLSTTSSLITLNQLQALVHNADISHLFTLQPVYVLGEESAHTPEGSPFELPANLTEPFVTLLHTYRNLFLPPTALPPHRTIDHKIHLLPNTTPVNVRPYRYPHFQKNEMEKLIREMLEQGIIRPSQSLFSSPVLLVKKKDGTYRFCVDYRALNAVTIKDKFPIPTIDELFDELGGAAIFTKLDLRAGYHQIRVHHRDIYKTAFRTHEGHYEFLVMPFGLTNAPSTFQATMNQIFASFLPSGVRADPQKIAAMVRWPPPQTTKQLRGFLGLTGYYRRFIRGYASLAAPLTDLLCKDAFKWTQATVEAFEALKRAMVEAPVLRLPDFDSEFILETDASNVGIGAVLMQYGHPICYFSKKLGPQLRASSTYLKELTAIVEAVHKWRQYLLGRFFQMPYHAFMRRLGWNHQHGLPLLSHPSFELLATLHSENSTLPDMIHLHHQLAAGSLSSDYLVQNGFLLYRHRYYISPSSSLKAVLLAEFHSTLLAGHAGVKRTSIISDRDPVFLSEFWKKLFELSGTTLCRSTAYHPQTDGQSEVVNCGLEQYLCAFTQEKPTSWALFGRPPPSIPPYSKGSTSIQALDAALSERDVLLRSLKENLRQAQHRMVQKVNAHRREVQFAIGDQVLVKLQPYRQSTVATRACQKLAKRYYGPFSVLARVGPVAYKLALPSGSKIHPVFHISLLKRFLGSQTLAPHILPSISVDNQPLYRPAAICAVRTVLKQGEQCRQILVQWQDSSPEDSTWEEFESFCNLYPDLHLEDKVSFEAGGNDTSFRIQLNQPEYLQEEQPNDESDHEQNKEETMSHAEEGAEHNES</sequence>
<protein>
    <submittedName>
        <fullName evidence="1">Uncharacterized protein</fullName>
    </submittedName>
</protein>
<organism evidence="1 2">
    <name type="scientific">Citrus sinensis</name>
    <name type="common">Sweet orange</name>
    <name type="synonym">Citrus aurantium var. sinensis</name>
    <dbReference type="NCBI Taxonomy" id="2711"/>
    <lineage>
        <taxon>Eukaryota</taxon>
        <taxon>Viridiplantae</taxon>
        <taxon>Streptophyta</taxon>
        <taxon>Embryophyta</taxon>
        <taxon>Tracheophyta</taxon>
        <taxon>Spermatophyta</taxon>
        <taxon>Magnoliopsida</taxon>
        <taxon>eudicotyledons</taxon>
        <taxon>Gunneridae</taxon>
        <taxon>Pentapetalae</taxon>
        <taxon>rosids</taxon>
        <taxon>malvids</taxon>
        <taxon>Sapindales</taxon>
        <taxon>Rutaceae</taxon>
        <taxon>Aurantioideae</taxon>
        <taxon>Citrus</taxon>
    </lineage>
</organism>